<organism evidence="13">
    <name type="scientific">Ceratitis capitata</name>
    <name type="common">Mediterranean fruit fly</name>
    <name type="synonym">Tephritis capitata</name>
    <dbReference type="NCBI Taxonomy" id="7213"/>
    <lineage>
        <taxon>Eukaryota</taxon>
        <taxon>Metazoa</taxon>
        <taxon>Ecdysozoa</taxon>
        <taxon>Arthropoda</taxon>
        <taxon>Hexapoda</taxon>
        <taxon>Insecta</taxon>
        <taxon>Pterygota</taxon>
        <taxon>Neoptera</taxon>
        <taxon>Endopterygota</taxon>
        <taxon>Diptera</taxon>
        <taxon>Brachycera</taxon>
        <taxon>Muscomorpha</taxon>
        <taxon>Tephritoidea</taxon>
        <taxon>Tephritidae</taxon>
        <taxon>Ceratitis</taxon>
        <taxon>Ceratitis</taxon>
    </lineage>
</organism>
<dbReference type="GO" id="GO:0034657">
    <property type="term" value="C:GID complex"/>
    <property type="evidence" value="ECO:0007669"/>
    <property type="project" value="TreeGrafter"/>
</dbReference>
<evidence type="ECO:0000259" key="11">
    <source>
        <dbReference type="PROSITE" id="PS50897"/>
    </source>
</evidence>
<evidence type="ECO:0000256" key="7">
    <source>
        <dbReference type="ARBA" id="ARBA00022833"/>
    </source>
</evidence>
<name>W8B611_CERCA</name>
<dbReference type="PROSITE" id="PS51867">
    <property type="entry name" value="ZF_RING_GID"/>
    <property type="match status" value="1"/>
</dbReference>
<comment type="subcellular location">
    <subcellularLocation>
        <location evidence="2">Cytoplasm</location>
    </subcellularLocation>
    <subcellularLocation>
        <location evidence="1">Nucleus matrix</location>
    </subcellularLocation>
</comment>
<keyword evidence="6 10" id="KW-0863">Zinc-finger</keyword>
<dbReference type="PANTHER" id="PTHR12170">
    <property type="entry name" value="MACROPHAGE ERYTHROBLAST ATTACHER-RELATED"/>
    <property type="match status" value="1"/>
</dbReference>
<evidence type="ECO:0000256" key="4">
    <source>
        <dbReference type="ARBA" id="ARBA00022490"/>
    </source>
</evidence>
<dbReference type="PANTHER" id="PTHR12170:SF2">
    <property type="entry name" value="E3 UBIQUITIN-PROTEIN TRANSFERASE MAEA"/>
    <property type="match status" value="1"/>
</dbReference>
<dbReference type="SMART" id="SM00757">
    <property type="entry name" value="CRA"/>
    <property type="match status" value="1"/>
</dbReference>
<evidence type="ECO:0000256" key="3">
    <source>
        <dbReference type="ARBA" id="ARBA00014384"/>
    </source>
</evidence>
<dbReference type="SMART" id="SM00667">
    <property type="entry name" value="LisH"/>
    <property type="match status" value="1"/>
</dbReference>
<reference evidence="13" key="1">
    <citation type="submission" date="2013-07" db="EMBL/GenBank/DDBJ databases">
        <authorList>
            <person name="Geib S."/>
        </authorList>
    </citation>
    <scope>NUCLEOTIDE SEQUENCE</scope>
</reference>
<dbReference type="GO" id="GO:0005737">
    <property type="term" value="C:cytoplasm"/>
    <property type="evidence" value="ECO:0007669"/>
    <property type="project" value="UniProtKB-SubCell"/>
</dbReference>
<keyword evidence="8" id="KW-0265">Erythrocyte maturation</keyword>
<sequence>MAEIKSMEHATLKVPYEVLNKKFRISQKNVDREMDQIHNITKDVEKIVGGKSILPTVTDVGTLVENVVQRIHVLKRKADESFSEEINAGLACKRKLQHLKIITFPDSHIGYDAWQASIEQWKMVRMDRIVIEHLLRRGYYETAECLAKKSDIRNLTNLDIFHISREVEEDLLNHKTLKCVLWCMDNKSKLRKINSTMEFSLRVQEFVELVRIDNRMEAVKYARKYFQGFEKTQLREICQCMALLAYPTNTDTEPYKSLYSGQRWKDLVLNFRNENYRLFQLSIQSLLSVAIQAGLSSLKTPQCYTENCKNLHCPVCQKDFNQIAKNLPYSHCVQSRLICRITGLPLNEHNLPMMLPNGQIFGQLAIPQITREDGAVVCPITNTKFSNPKVEKVFVM</sequence>
<evidence type="ECO:0000256" key="2">
    <source>
        <dbReference type="ARBA" id="ARBA00004496"/>
    </source>
</evidence>
<evidence type="ECO:0000256" key="6">
    <source>
        <dbReference type="ARBA" id="ARBA00022771"/>
    </source>
</evidence>
<evidence type="ECO:0000259" key="12">
    <source>
        <dbReference type="PROSITE" id="PS51867"/>
    </source>
</evidence>
<dbReference type="GO" id="GO:0008270">
    <property type="term" value="F:zinc ion binding"/>
    <property type="evidence" value="ECO:0007669"/>
    <property type="project" value="UniProtKB-KW"/>
</dbReference>
<keyword evidence="5" id="KW-0479">Metal-binding</keyword>
<evidence type="ECO:0000313" key="13">
    <source>
        <dbReference type="EMBL" id="JAB96585.1"/>
    </source>
</evidence>
<accession>W8B611</accession>
<dbReference type="EMBL" id="GAMC01009970">
    <property type="protein sequence ID" value="JAB96585.1"/>
    <property type="molecule type" value="mRNA"/>
</dbReference>
<dbReference type="SMART" id="SM00668">
    <property type="entry name" value="CTLH"/>
    <property type="match status" value="1"/>
</dbReference>
<dbReference type="OrthoDB" id="1933455at2759"/>
<evidence type="ECO:0000256" key="5">
    <source>
        <dbReference type="ARBA" id="ARBA00022723"/>
    </source>
</evidence>
<dbReference type="CDD" id="cd16659">
    <property type="entry name" value="RING-Ubox_Emp"/>
    <property type="match status" value="1"/>
</dbReference>
<dbReference type="Pfam" id="PF10607">
    <property type="entry name" value="CTLH"/>
    <property type="match status" value="1"/>
</dbReference>
<dbReference type="PROSITE" id="PS50896">
    <property type="entry name" value="LISH"/>
    <property type="match status" value="1"/>
</dbReference>
<dbReference type="InterPro" id="IPR045098">
    <property type="entry name" value="Fyv10_fam"/>
</dbReference>
<gene>
    <name evidence="13" type="primary">MAEA</name>
</gene>
<reference evidence="13" key="2">
    <citation type="journal article" date="2014" name="BMC Genomics">
        <title>A genomic perspective to assessing quality of mass-reared SIT flies used in Mediterranean fruit fly (Ceratitis capitata) eradication in California.</title>
        <authorList>
            <person name="Calla B."/>
            <person name="Hall B."/>
            <person name="Hou S."/>
            <person name="Geib S.M."/>
        </authorList>
    </citation>
    <scope>NUCLEOTIDE SEQUENCE</scope>
</reference>
<keyword evidence="7" id="KW-0862">Zinc</keyword>
<dbReference type="GO" id="GO:0043249">
    <property type="term" value="P:erythrocyte maturation"/>
    <property type="evidence" value="ECO:0007669"/>
    <property type="project" value="UniProtKB-KW"/>
</dbReference>
<keyword evidence="4" id="KW-0963">Cytoplasm</keyword>
<proteinExistence type="evidence at transcript level"/>
<feature type="zinc finger region" description="RING-Gid-type" evidence="10">
    <location>
        <begin position="313"/>
        <end position="381"/>
    </location>
</feature>
<evidence type="ECO:0000256" key="1">
    <source>
        <dbReference type="ARBA" id="ARBA00004109"/>
    </source>
</evidence>
<dbReference type="InterPro" id="IPR044063">
    <property type="entry name" value="ZF_RING_GID"/>
</dbReference>
<evidence type="ECO:0000256" key="9">
    <source>
        <dbReference type="ARBA" id="ARBA00029678"/>
    </source>
</evidence>
<dbReference type="InterPro" id="IPR013144">
    <property type="entry name" value="CRA_dom"/>
</dbReference>
<dbReference type="GO" id="GO:0016363">
    <property type="term" value="C:nuclear matrix"/>
    <property type="evidence" value="ECO:0007669"/>
    <property type="project" value="UniProtKB-SubCell"/>
</dbReference>
<dbReference type="PROSITE" id="PS50897">
    <property type="entry name" value="CTLH"/>
    <property type="match status" value="1"/>
</dbReference>
<dbReference type="SUPFAM" id="SSF57850">
    <property type="entry name" value="RING/U-box"/>
    <property type="match status" value="1"/>
</dbReference>
<evidence type="ECO:0000256" key="8">
    <source>
        <dbReference type="ARBA" id="ARBA00023057"/>
    </source>
</evidence>
<feature type="domain" description="RING-Gid-type" evidence="12">
    <location>
        <begin position="313"/>
        <end position="381"/>
    </location>
</feature>
<dbReference type="InterPro" id="IPR006594">
    <property type="entry name" value="LisH"/>
</dbReference>
<evidence type="ECO:0000256" key="10">
    <source>
        <dbReference type="PROSITE-ProRule" id="PRU01215"/>
    </source>
</evidence>
<dbReference type="GO" id="GO:0061630">
    <property type="term" value="F:ubiquitin protein ligase activity"/>
    <property type="evidence" value="ECO:0007669"/>
    <property type="project" value="InterPro"/>
</dbReference>
<dbReference type="GO" id="GO:0043161">
    <property type="term" value="P:proteasome-mediated ubiquitin-dependent protein catabolic process"/>
    <property type="evidence" value="ECO:0007669"/>
    <property type="project" value="InterPro"/>
</dbReference>
<feature type="domain" description="CTLH" evidence="11">
    <location>
        <begin position="160"/>
        <end position="217"/>
    </location>
</feature>
<dbReference type="InterPro" id="IPR024964">
    <property type="entry name" value="CTLH/CRA"/>
</dbReference>
<dbReference type="AlphaFoldDB" id="W8B611"/>
<protein>
    <recommendedName>
        <fullName evidence="3">E3 ubiquitin-protein transferase MAEA</fullName>
    </recommendedName>
    <alternativeName>
        <fullName evidence="9">Macrophage erythroblast attacher</fullName>
    </alternativeName>
</protein>
<dbReference type="InterPro" id="IPR006595">
    <property type="entry name" value="CTLH_C"/>
</dbReference>